<evidence type="ECO:0000313" key="2">
    <source>
        <dbReference type="EMBL" id="MBU3857356.1"/>
    </source>
</evidence>
<evidence type="ECO:0000256" key="1">
    <source>
        <dbReference type="SAM" id="SignalP"/>
    </source>
</evidence>
<dbReference type="EMBL" id="JAHLFJ010000114">
    <property type="protein sequence ID" value="MBU3857356.1"/>
    <property type="molecule type" value="Genomic_DNA"/>
</dbReference>
<reference evidence="2" key="1">
    <citation type="journal article" date="2021" name="PeerJ">
        <title>Extensive microbial diversity within the chicken gut microbiome revealed by metagenomics and culture.</title>
        <authorList>
            <person name="Gilroy R."/>
            <person name="Ravi A."/>
            <person name="Getino M."/>
            <person name="Pursley I."/>
            <person name="Horton D.L."/>
            <person name="Alikhan N.F."/>
            <person name="Baker D."/>
            <person name="Gharbi K."/>
            <person name="Hall N."/>
            <person name="Watson M."/>
            <person name="Adriaenssens E.M."/>
            <person name="Foster-Nyarko E."/>
            <person name="Jarju S."/>
            <person name="Secka A."/>
            <person name="Antonio M."/>
            <person name="Oren A."/>
            <person name="Chaudhuri R.R."/>
            <person name="La Ragione R."/>
            <person name="Hildebrand F."/>
            <person name="Pallen M.J."/>
        </authorList>
    </citation>
    <scope>NUCLEOTIDE SEQUENCE</scope>
    <source>
        <strain evidence="2">8470</strain>
    </source>
</reference>
<comment type="caution">
    <text evidence="2">The sequence shown here is derived from an EMBL/GenBank/DDBJ whole genome shotgun (WGS) entry which is preliminary data.</text>
</comment>
<keyword evidence="1" id="KW-0732">Signal</keyword>
<protein>
    <recommendedName>
        <fullName evidence="4">DUF3828 domain-containing protein</fullName>
    </recommendedName>
</protein>
<organism evidence="2 3">
    <name type="scientific">Candidatus Phocaeicola excrementipullorum</name>
    <dbReference type="NCBI Taxonomy" id="2838731"/>
    <lineage>
        <taxon>Bacteria</taxon>
        <taxon>Pseudomonadati</taxon>
        <taxon>Bacteroidota</taxon>
        <taxon>Bacteroidia</taxon>
        <taxon>Bacteroidales</taxon>
        <taxon>Bacteroidaceae</taxon>
        <taxon>Phocaeicola</taxon>
    </lineage>
</organism>
<proteinExistence type="predicted"/>
<evidence type="ECO:0008006" key="4">
    <source>
        <dbReference type="Google" id="ProtNLM"/>
    </source>
</evidence>
<name>A0A948X514_9BACT</name>
<dbReference type="Gene3D" id="3.10.450.50">
    <property type="match status" value="1"/>
</dbReference>
<gene>
    <name evidence="2" type="ORF">H9928_12645</name>
</gene>
<feature type="signal peptide" evidence="1">
    <location>
        <begin position="1"/>
        <end position="20"/>
    </location>
</feature>
<sequence>MKTKFLLLFLILFLASASQGQTVQTRSTVESPEEASAPVRMLYDFYRKYMEYMAVMPHSQAFEDSLKRACLTPKAMEQARKMSQESGADALICAQDASMDGIESIRVVHIRGNNYAVIYQDKYAKRVIQIPLTVEQVDGHYMISNVGKATRTAYFKETNTHLQ</sequence>
<reference evidence="2" key="2">
    <citation type="submission" date="2021-04" db="EMBL/GenBank/DDBJ databases">
        <authorList>
            <person name="Gilroy R."/>
        </authorList>
    </citation>
    <scope>NUCLEOTIDE SEQUENCE</scope>
    <source>
        <strain evidence="2">8470</strain>
    </source>
</reference>
<dbReference type="AlphaFoldDB" id="A0A948X514"/>
<accession>A0A948X514</accession>
<dbReference type="Proteomes" id="UP000784286">
    <property type="component" value="Unassembled WGS sequence"/>
</dbReference>
<feature type="chain" id="PRO_5037291594" description="DUF3828 domain-containing protein" evidence="1">
    <location>
        <begin position="21"/>
        <end position="163"/>
    </location>
</feature>
<evidence type="ECO:0000313" key="3">
    <source>
        <dbReference type="Proteomes" id="UP000784286"/>
    </source>
</evidence>